<name>A0ABM7RCY4_9BACT</name>
<gene>
    <name evidence="10" type="ORF">HAHE_18300</name>
</gene>
<keyword evidence="4" id="KW-0808">Transferase</keyword>
<keyword evidence="11" id="KW-1185">Reference proteome</keyword>
<organism evidence="10 11">
    <name type="scientific">Haloferula helveola</name>
    <dbReference type="NCBI Taxonomy" id="490095"/>
    <lineage>
        <taxon>Bacteria</taxon>
        <taxon>Pseudomonadati</taxon>
        <taxon>Verrucomicrobiota</taxon>
        <taxon>Verrucomicrobiia</taxon>
        <taxon>Verrucomicrobiales</taxon>
        <taxon>Verrucomicrobiaceae</taxon>
        <taxon>Haloferula</taxon>
    </lineage>
</organism>
<dbReference type="PANTHER" id="PTHR43711">
    <property type="entry name" value="TWO-COMPONENT HISTIDINE KINASE"/>
    <property type="match status" value="1"/>
</dbReference>
<reference evidence="10 11" key="1">
    <citation type="submission" date="2021-06" db="EMBL/GenBank/DDBJ databases">
        <title>Complete genome of Haloferula helveola possessing various polysaccharide degrading enzymes.</title>
        <authorList>
            <person name="Takami H."/>
            <person name="Huang C."/>
            <person name="Hamasaki K."/>
        </authorList>
    </citation>
    <scope>NUCLEOTIDE SEQUENCE [LARGE SCALE GENOMIC DNA]</scope>
    <source>
        <strain evidence="10 11">CN-1</strain>
    </source>
</reference>
<evidence type="ECO:0000313" key="11">
    <source>
        <dbReference type="Proteomes" id="UP001374893"/>
    </source>
</evidence>
<comment type="catalytic activity">
    <reaction evidence="1">
        <text>ATP + protein L-histidine = ADP + protein N-phospho-L-histidine.</text>
        <dbReference type="EC" id="2.7.13.3"/>
    </reaction>
</comment>
<keyword evidence="8" id="KW-1133">Transmembrane helix</keyword>
<dbReference type="Pfam" id="PF00512">
    <property type="entry name" value="HisKA"/>
    <property type="match status" value="1"/>
</dbReference>
<feature type="domain" description="Histidine kinase" evidence="9">
    <location>
        <begin position="160"/>
        <end position="368"/>
    </location>
</feature>
<dbReference type="GO" id="GO:0016301">
    <property type="term" value="F:kinase activity"/>
    <property type="evidence" value="ECO:0007669"/>
    <property type="project" value="UniProtKB-KW"/>
</dbReference>
<keyword evidence="8" id="KW-0812">Transmembrane</keyword>
<protein>
    <recommendedName>
        <fullName evidence="2">histidine kinase</fullName>
        <ecNumber evidence="2">2.7.13.3</ecNumber>
    </recommendedName>
</protein>
<dbReference type="EC" id="2.7.13.3" evidence="2"/>
<dbReference type="RefSeq" id="WP_338690394.1">
    <property type="nucleotide sequence ID" value="NZ_AP024702.1"/>
</dbReference>
<keyword evidence="8" id="KW-0472">Membrane</keyword>
<feature type="transmembrane region" description="Helical" evidence="8">
    <location>
        <begin position="36"/>
        <end position="53"/>
    </location>
</feature>
<keyword evidence="5 10" id="KW-0418">Kinase</keyword>
<dbReference type="CDD" id="cd00082">
    <property type="entry name" value="HisKA"/>
    <property type="match status" value="1"/>
</dbReference>
<accession>A0ABM7RCY4</accession>
<feature type="coiled-coil region" evidence="7">
    <location>
        <begin position="133"/>
        <end position="160"/>
    </location>
</feature>
<evidence type="ECO:0000256" key="7">
    <source>
        <dbReference type="SAM" id="Coils"/>
    </source>
</evidence>
<evidence type="ECO:0000256" key="8">
    <source>
        <dbReference type="SAM" id="Phobius"/>
    </source>
</evidence>
<dbReference type="Gene3D" id="1.10.287.130">
    <property type="match status" value="1"/>
</dbReference>
<dbReference type="SMART" id="SM00388">
    <property type="entry name" value="HisKA"/>
    <property type="match status" value="1"/>
</dbReference>
<evidence type="ECO:0000313" key="10">
    <source>
        <dbReference type="EMBL" id="BCX47922.1"/>
    </source>
</evidence>
<dbReference type="InterPro" id="IPR005467">
    <property type="entry name" value="His_kinase_dom"/>
</dbReference>
<keyword evidence="3" id="KW-0597">Phosphoprotein</keyword>
<feature type="transmembrane region" description="Helical" evidence="8">
    <location>
        <begin position="65"/>
        <end position="88"/>
    </location>
</feature>
<dbReference type="Proteomes" id="UP001374893">
    <property type="component" value="Chromosome"/>
</dbReference>
<keyword evidence="7" id="KW-0175">Coiled coil</keyword>
<proteinExistence type="predicted"/>
<dbReference type="Pfam" id="PF02518">
    <property type="entry name" value="HATPase_c"/>
    <property type="match status" value="1"/>
</dbReference>
<dbReference type="InterPro" id="IPR036097">
    <property type="entry name" value="HisK_dim/P_sf"/>
</dbReference>
<dbReference type="PROSITE" id="PS50109">
    <property type="entry name" value="HIS_KIN"/>
    <property type="match status" value="1"/>
</dbReference>
<dbReference type="Gene3D" id="3.30.565.10">
    <property type="entry name" value="Histidine kinase-like ATPase, C-terminal domain"/>
    <property type="match status" value="1"/>
</dbReference>
<dbReference type="SUPFAM" id="SSF55874">
    <property type="entry name" value="ATPase domain of HSP90 chaperone/DNA topoisomerase II/histidine kinase"/>
    <property type="match status" value="1"/>
</dbReference>
<keyword evidence="6" id="KW-0902">Two-component regulatory system</keyword>
<dbReference type="EMBL" id="AP024702">
    <property type="protein sequence ID" value="BCX47922.1"/>
    <property type="molecule type" value="Genomic_DNA"/>
</dbReference>
<dbReference type="InterPro" id="IPR058544">
    <property type="entry name" value="ETR1_N"/>
</dbReference>
<dbReference type="SUPFAM" id="SSF47384">
    <property type="entry name" value="Homodimeric domain of signal transducing histidine kinase"/>
    <property type="match status" value="1"/>
</dbReference>
<evidence type="ECO:0000256" key="3">
    <source>
        <dbReference type="ARBA" id="ARBA00022553"/>
    </source>
</evidence>
<evidence type="ECO:0000256" key="4">
    <source>
        <dbReference type="ARBA" id="ARBA00022679"/>
    </source>
</evidence>
<dbReference type="SMART" id="SM00387">
    <property type="entry name" value="HATPase_c"/>
    <property type="match status" value="1"/>
</dbReference>
<dbReference type="InterPro" id="IPR050736">
    <property type="entry name" value="Sensor_HK_Regulatory"/>
</dbReference>
<dbReference type="InterPro" id="IPR003661">
    <property type="entry name" value="HisK_dim/P_dom"/>
</dbReference>
<evidence type="ECO:0000256" key="6">
    <source>
        <dbReference type="ARBA" id="ARBA00023012"/>
    </source>
</evidence>
<dbReference type="PANTHER" id="PTHR43711:SF1">
    <property type="entry name" value="HISTIDINE KINASE 1"/>
    <property type="match status" value="1"/>
</dbReference>
<dbReference type="InterPro" id="IPR003594">
    <property type="entry name" value="HATPase_dom"/>
</dbReference>
<sequence>MSDFFSKLFDTSDFPARWHCGDWDPFHGWLHIVSDIAVWAAYFTIPLMLIHFARKKSSNILLNRVVFLFAAFILSCGTVHLIDAIIFYHPLYRLSGLTKLLTALVSWVTVFYLWRKIPGALELPELKAINSRLTDELERRRQAEIRAEMANRELKMLSSMVAHDLRNPLSSAVMMADLAVESSELRTSENLSMIADSLRAMNRQLESLKVDLKAGTPAAIEDVDLGALMGDVKAAVSSVILVKRGTLVWEDLPVAKADRDAIFHVCLNLVENALKYSGSADPEIRVSAVRSEDRVLLHFDDNGRGIDPDDRERVFGAGYRSDDSSDRDGHGMGLAFCRRILDEHGWKISAAESPLGGSRLTISLPASAVAGNDGN</sequence>
<evidence type="ECO:0000259" key="9">
    <source>
        <dbReference type="PROSITE" id="PS50109"/>
    </source>
</evidence>
<evidence type="ECO:0000256" key="5">
    <source>
        <dbReference type="ARBA" id="ARBA00022777"/>
    </source>
</evidence>
<dbReference type="InterPro" id="IPR004358">
    <property type="entry name" value="Sig_transdc_His_kin-like_C"/>
</dbReference>
<dbReference type="InterPro" id="IPR036890">
    <property type="entry name" value="HATPase_C_sf"/>
</dbReference>
<evidence type="ECO:0000256" key="2">
    <source>
        <dbReference type="ARBA" id="ARBA00012438"/>
    </source>
</evidence>
<evidence type="ECO:0000256" key="1">
    <source>
        <dbReference type="ARBA" id="ARBA00000085"/>
    </source>
</evidence>
<dbReference type="PRINTS" id="PR00344">
    <property type="entry name" value="BCTRLSENSOR"/>
</dbReference>
<dbReference type="Pfam" id="PF25487">
    <property type="entry name" value="ETR1_N"/>
    <property type="match status" value="1"/>
</dbReference>